<evidence type="ECO:0000313" key="2">
    <source>
        <dbReference type="EMBL" id="SHH39722.1"/>
    </source>
</evidence>
<reference evidence="2 3" key="1">
    <citation type="submission" date="2016-11" db="EMBL/GenBank/DDBJ databases">
        <authorList>
            <person name="Jaros S."/>
            <person name="Januszkiewicz K."/>
            <person name="Wedrychowicz H."/>
        </authorList>
    </citation>
    <scope>NUCLEOTIDE SEQUENCE [LARGE SCALE GENOMIC DNA]</scope>
    <source>
        <strain evidence="2 3">GAS242</strain>
    </source>
</reference>
<dbReference type="RefSeq" id="WP_079570341.1">
    <property type="nucleotide sequence ID" value="NZ_LT670818.1"/>
</dbReference>
<name>A0A1M5SMG7_9BRAD</name>
<sequence length="64" mass="6888">MKKKLAIVASMAVLMTISGQALAETTARSDRQAVYAYNAFDRPVATDTAATNAYSYHGGPKYND</sequence>
<accession>A0A1M5SMG7</accession>
<organism evidence="2 3">
    <name type="scientific">Bradyrhizobium erythrophlei</name>
    <dbReference type="NCBI Taxonomy" id="1437360"/>
    <lineage>
        <taxon>Bacteria</taxon>
        <taxon>Pseudomonadati</taxon>
        <taxon>Pseudomonadota</taxon>
        <taxon>Alphaproteobacteria</taxon>
        <taxon>Hyphomicrobiales</taxon>
        <taxon>Nitrobacteraceae</taxon>
        <taxon>Bradyrhizobium</taxon>
    </lineage>
</organism>
<keyword evidence="1" id="KW-0732">Signal</keyword>
<evidence type="ECO:0000313" key="3">
    <source>
        <dbReference type="Proteomes" id="UP000190675"/>
    </source>
</evidence>
<evidence type="ECO:0000256" key="1">
    <source>
        <dbReference type="SAM" id="SignalP"/>
    </source>
</evidence>
<dbReference type="AlphaFoldDB" id="A0A1M5SMG7"/>
<gene>
    <name evidence="2" type="ORF">SAMN05444169_7235</name>
</gene>
<protein>
    <submittedName>
        <fullName evidence="2">Uncharacterized protein</fullName>
    </submittedName>
</protein>
<dbReference type="EMBL" id="LT670818">
    <property type="protein sequence ID" value="SHH39722.1"/>
    <property type="molecule type" value="Genomic_DNA"/>
</dbReference>
<dbReference type="Proteomes" id="UP000190675">
    <property type="component" value="Chromosome I"/>
</dbReference>
<feature type="signal peptide" evidence="1">
    <location>
        <begin position="1"/>
        <end position="23"/>
    </location>
</feature>
<proteinExistence type="predicted"/>
<dbReference type="OrthoDB" id="8251244at2"/>
<feature type="chain" id="PRO_5012883825" evidence="1">
    <location>
        <begin position="24"/>
        <end position="64"/>
    </location>
</feature>